<dbReference type="Proteomes" id="UP001194098">
    <property type="component" value="Unassembled WGS sequence"/>
</dbReference>
<dbReference type="SUPFAM" id="SSF51998">
    <property type="entry name" value="PFL-like glycyl radical enzymes"/>
    <property type="match status" value="1"/>
</dbReference>
<name>A0AAW3WKL0_CLOBE</name>
<evidence type="ECO:0000313" key="1">
    <source>
        <dbReference type="EMBL" id="MBC2478538.1"/>
    </source>
</evidence>
<sequence>SLLDCIDPDGNKARTKIYDKITKSAERLVEVGRQIETEFGIPIVNKRVSITPMSIIAGATDETSYVEFARTLDRAAETLGIDFLGGFSALVQKGCTKGDKILIQSIPEALAVTKKVCASVNVGCTKSGINMNAVRDMAEVIKRTAELTKDAKGFGCAKLVVFANAVEDNPFMAGAFHGVGEAERIINVGVSGPGVVKRALEKVRGESFDVVAETIKQTAFKVTRMGELVANEASKRLNVPFGIVDLSLAPTPAVGDSVAEILEEIGLEQVGTHGTIAALAMLNDAVKKGGVMACSHVGGLSGAFIPVSEDAGMIDAVNSGCLNLEKLEGMTCVCSVGLDMIAIPGDTPTSTIAGMIADEAAIGVINNKTTA</sequence>
<comment type="caution">
    <text evidence="1">The sequence shown here is derived from an EMBL/GenBank/DDBJ whole genome shotgun (WGS) entry which is preliminary data.</text>
</comment>
<dbReference type="AlphaFoldDB" id="A0AAW3WKL0"/>
<reference evidence="1" key="2">
    <citation type="journal article" date="2022" name="Nat. Biotechnol.">
        <title>Carbon-negative production of acetone and isopropanol by gas fermentation at industrial pilot scale.</title>
        <authorList>
            <person name="Liew F.E."/>
            <person name="Nogle R."/>
            <person name="Abdalla T."/>
            <person name="Rasor B.J."/>
            <person name="Canter C."/>
            <person name="Jensen R.O."/>
            <person name="Wang L."/>
            <person name="Strutz J."/>
            <person name="Chirania P."/>
            <person name="De Tissera S."/>
            <person name="Mueller A.P."/>
            <person name="Ruan Z."/>
            <person name="Gao A."/>
            <person name="Tran L."/>
            <person name="Engle N.L."/>
            <person name="Bromley J.C."/>
            <person name="Daniell J."/>
            <person name="Conrado R."/>
            <person name="Tschaplinski T.J."/>
            <person name="Giannone R.J."/>
            <person name="Hettich R.L."/>
            <person name="Karim A.S."/>
            <person name="Simpson S.D."/>
            <person name="Brown S.D."/>
            <person name="Leang C."/>
            <person name="Jewett M.C."/>
            <person name="Kopke M."/>
        </authorList>
    </citation>
    <scope>NUCLEOTIDE SEQUENCE</scope>
    <source>
        <strain evidence="1">DJ015</strain>
    </source>
</reference>
<dbReference type="NCBIfam" id="NF003700">
    <property type="entry name" value="PRK05313.1"/>
    <property type="match status" value="1"/>
</dbReference>
<feature type="non-terminal residue" evidence="1">
    <location>
        <position position="1"/>
    </location>
</feature>
<gene>
    <name evidence="1" type="ORF">HGI39_28525</name>
</gene>
<protein>
    <submittedName>
        <fullName evidence="1">PFL family protein</fullName>
    </submittedName>
</protein>
<dbReference type="EMBL" id="JABAGV010000536">
    <property type="protein sequence ID" value="MBC2478538.1"/>
    <property type="molecule type" value="Genomic_DNA"/>
</dbReference>
<feature type="non-terminal residue" evidence="1">
    <location>
        <position position="371"/>
    </location>
</feature>
<dbReference type="RefSeq" id="WP_185687418.1">
    <property type="nucleotide sequence ID" value="NZ_JABAGV010000536.1"/>
</dbReference>
<dbReference type="PANTHER" id="PTHR37560:SF1">
    <property type="entry name" value="UPF0210 PROTEIN MJ1665"/>
    <property type="match status" value="1"/>
</dbReference>
<dbReference type="PANTHER" id="PTHR37560">
    <property type="entry name" value="UPF0210 PROTEIN SPR0218"/>
    <property type="match status" value="1"/>
</dbReference>
<dbReference type="CDD" id="cd08025">
    <property type="entry name" value="RNR_PFL_like_DUF711"/>
    <property type="match status" value="1"/>
</dbReference>
<dbReference type="InterPro" id="IPR007841">
    <property type="entry name" value="UPF0210"/>
</dbReference>
<dbReference type="Pfam" id="PF05167">
    <property type="entry name" value="DUF711"/>
    <property type="match status" value="1"/>
</dbReference>
<evidence type="ECO:0000313" key="2">
    <source>
        <dbReference type="Proteomes" id="UP001194098"/>
    </source>
</evidence>
<organism evidence="1 2">
    <name type="scientific">Clostridium beijerinckii</name>
    <name type="common">Clostridium MP</name>
    <dbReference type="NCBI Taxonomy" id="1520"/>
    <lineage>
        <taxon>Bacteria</taxon>
        <taxon>Bacillati</taxon>
        <taxon>Bacillota</taxon>
        <taxon>Clostridia</taxon>
        <taxon>Eubacteriales</taxon>
        <taxon>Clostridiaceae</taxon>
        <taxon>Clostridium</taxon>
    </lineage>
</organism>
<proteinExistence type="predicted"/>
<dbReference type="Gene3D" id="3.20.70.20">
    <property type="match status" value="1"/>
</dbReference>
<reference evidence="1" key="1">
    <citation type="submission" date="2020-04" db="EMBL/GenBank/DDBJ databases">
        <authorList>
            <person name="Brown S."/>
        </authorList>
    </citation>
    <scope>NUCLEOTIDE SEQUENCE</scope>
    <source>
        <strain evidence="1">DJ015</strain>
    </source>
</reference>
<accession>A0AAW3WKL0</accession>